<name>A0ABS6DYI5_9FIRM</name>
<gene>
    <name evidence="1" type="ORF">KQI20_07595</name>
</gene>
<proteinExistence type="predicted"/>
<organism evidence="1 2">
    <name type="scientific">Intestinibacter bartlettii</name>
    <dbReference type="NCBI Taxonomy" id="261299"/>
    <lineage>
        <taxon>Bacteria</taxon>
        <taxon>Bacillati</taxon>
        <taxon>Bacillota</taxon>
        <taxon>Clostridia</taxon>
        <taxon>Peptostreptococcales</taxon>
        <taxon>Peptostreptococcaceae</taxon>
        <taxon>Intestinibacter</taxon>
    </lineage>
</organism>
<accession>A0ABS6DYI5</accession>
<keyword evidence="2" id="KW-1185">Reference proteome</keyword>
<evidence type="ECO:0000313" key="2">
    <source>
        <dbReference type="Proteomes" id="UP001196301"/>
    </source>
</evidence>
<dbReference type="RefSeq" id="WP_216569426.1">
    <property type="nucleotide sequence ID" value="NZ_JAHLOQ010000017.1"/>
</dbReference>
<sequence>MRLLKLVGMLSLVAVITTGCYKSGNDDNPINLFDELPIYDEEKRDISEKVKIVAGSANLTLPSNSIEVGKINEIDLNNDKKDEIVFFEKREDIRNQVGFTILDSKSNDTSYTESGNKIEYANFYDLDNDGNKEIILLVQDKNMTTLTICRYQNGEIEELISKANYHYFNKDNFTKLGVLVDDLDNDDNLELVVYNYNYKTKEMELNVCSFKDNQIYILDSTTFKNVRNFEDIKVVTGNISSKEKALFLSLPNDEDTGYITQVAYLKNKKIINAFEDKKIQISNGYYIPVEDVNNDGITNIPQIESSSVTIDTLSTSTFPTSLIISWNKYNGKQGDDADMIFVSQIYYNYEANFRFLIPNNLVGKLAIIEDTENTNGNYKVFNFYYNTTNTYSDTSSQDRKFLFTLNVSEKTIVDDTKNISKTGNNVYESDKYIFSVADVNQAELKKLDLTVDILKDYFSAIK</sequence>
<reference evidence="1 2" key="1">
    <citation type="submission" date="2021-06" db="EMBL/GenBank/DDBJ databases">
        <authorList>
            <person name="Sun Q."/>
            <person name="Li D."/>
        </authorList>
    </citation>
    <scope>NUCLEOTIDE SEQUENCE [LARGE SCALE GENOMIC DNA]</scope>
    <source>
        <strain evidence="1 2">N19</strain>
    </source>
</reference>
<dbReference type="PROSITE" id="PS51257">
    <property type="entry name" value="PROKAR_LIPOPROTEIN"/>
    <property type="match status" value="1"/>
</dbReference>
<evidence type="ECO:0000313" key="1">
    <source>
        <dbReference type="EMBL" id="MBU5336301.1"/>
    </source>
</evidence>
<dbReference type="EMBL" id="JAHLOQ010000017">
    <property type="protein sequence ID" value="MBU5336301.1"/>
    <property type="molecule type" value="Genomic_DNA"/>
</dbReference>
<evidence type="ECO:0008006" key="3">
    <source>
        <dbReference type="Google" id="ProtNLM"/>
    </source>
</evidence>
<protein>
    <recommendedName>
        <fullName evidence="3">FG-GAP repeat protein</fullName>
    </recommendedName>
</protein>
<comment type="caution">
    <text evidence="1">The sequence shown here is derived from an EMBL/GenBank/DDBJ whole genome shotgun (WGS) entry which is preliminary data.</text>
</comment>
<dbReference type="Proteomes" id="UP001196301">
    <property type="component" value="Unassembled WGS sequence"/>
</dbReference>